<evidence type="ECO:0000256" key="2">
    <source>
        <dbReference type="ARBA" id="ARBA00023157"/>
    </source>
</evidence>
<dbReference type="InterPro" id="IPR018378">
    <property type="entry name" value="C-type_lectin_CS"/>
</dbReference>
<accession>A0A3B4GP80</accession>
<dbReference type="Ensembl" id="ENSPNYT00000023867.1">
    <property type="protein sequence ID" value="ENSPNYP00000023298.1"/>
    <property type="gene ID" value="ENSPNYG00000017585.1"/>
</dbReference>
<feature type="domain" description="C-type lectin" evidence="3">
    <location>
        <begin position="100"/>
        <end position="211"/>
    </location>
</feature>
<dbReference type="GeneTree" id="ENSGT01020000230338"/>
<protein>
    <recommendedName>
        <fullName evidence="3">C-type lectin domain-containing protein</fullName>
    </recommendedName>
</protein>
<dbReference type="InterPro" id="IPR016187">
    <property type="entry name" value="CTDL_fold"/>
</dbReference>
<dbReference type="PROSITE" id="PS50041">
    <property type="entry name" value="C_TYPE_LECTIN_2"/>
    <property type="match status" value="1"/>
</dbReference>
<evidence type="ECO:0000256" key="1">
    <source>
        <dbReference type="ARBA" id="ARBA00022734"/>
    </source>
</evidence>
<dbReference type="CDD" id="cd03590">
    <property type="entry name" value="CLECT_DC-SIGN_like"/>
    <property type="match status" value="1"/>
</dbReference>
<dbReference type="SMART" id="SM00034">
    <property type="entry name" value="CLECT"/>
    <property type="match status" value="1"/>
</dbReference>
<dbReference type="PROSITE" id="PS00615">
    <property type="entry name" value="C_TYPE_LECTIN_1"/>
    <property type="match status" value="1"/>
</dbReference>
<sequence>MAEIYENTEEVLGCHRKYRSEHRTSEDIYMNQEAIQTVQLKTTGPAPPGKKHIYKYYNYMLLKFCRQTKLKLKLRILYKLSEENKRLISGNAICCRVTVVVDFCYLFQVSSEKKSWQQSRQDCLQKGADLMIINSRGEQVCLKMRLWIGLTDSETEGTWKWVDGTRMTTSYWNSGEPNGGRNENCGEIKTYDSEKSWNDEPCSNEKFWICEKRVSP</sequence>
<dbReference type="GO" id="GO:0030246">
    <property type="term" value="F:carbohydrate binding"/>
    <property type="evidence" value="ECO:0007669"/>
    <property type="project" value="UniProtKB-KW"/>
</dbReference>
<evidence type="ECO:0000313" key="4">
    <source>
        <dbReference type="Ensembl" id="ENSPNYP00000023298.1"/>
    </source>
</evidence>
<dbReference type="PANTHER" id="PTHR22803">
    <property type="entry name" value="MANNOSE, PHOSPHOLIPASE, LECTIN RECEPTOR RELATED"/>
    <property type="match status" value="1"/>
</dbReference>
<dbReference type="STRING" id="303518.ENSPNYP00000023298"/>
<dbReference type="InterPro" id="IPR016186">
    <property type="entry name" value="C-type_lectin-like/link_sf"/>
</dbReference>
<keyword evidence="2" id="KW-1015">Disulfide bond</keyword>
<organism evidence="4">
    <name type="scientific">Pundamilia nyererei</name>
    <dbReference type="NCBI Taxonomy" id="303518"/>
    <lineage>
        <taxon>Eukaryota</taxon>
        <taxon>Metazoa</taxon>
        <taxon>Chordata</taxon>
        <taxon>Craniata</taxon>
        <taxon>Vertebrata</taxon>
        <taxon>Euteleostomi</taxon>
        <taxon>Actinopterygii</taxon>
        <taxon>Neopterygii</taxon>
        <taxon>Teleostei</taxon>
        <taxon>Neoteleostei</taxon>
        <taxon>Acanthomorphata</taxon>
        <taxon>Ovalentaria</taxon>
        <taxon>Cichlomorphae</taxon>
        <taxon>Cichliformes</taxon>
        <taxon>Cichlidae</taxon>
        <taxon>African cichlids</taxon>
        <taxon>Pseudocrenilabrinae</taxon>
        <taxon>Haplochromini</taxon>
        <taxon>Pundamilia</taxon>
    </lineage>
</organism>
<reference evidence="4" key="1">
    <citation type="submission" date="2023-09" db="UniProtKB">
        <authorList>
            <consortium name="Ensembl"/>
        </authorList>
    </citation>
    <scope>IDENTIFICATION</scope>
</reference>
<dbReference type="InterPro" id="IPR033989">
    <property type="entry name" value="CD209-like_CTLD"/>
</dbReference>
<dbReference type="InterPro" id="IPR001304">
    <property type="entry name" value="C-type_lectin-like"/>
</dbReference>
<proteinExistence type="predicted"/>
<dbReference type="AlphaFoldDB" id="A0A3B4GP80"/>
<name>A0A3B4GP80_9CICH</name>
<dbReference type="SUPFAM" id="SSF56436">
    <property type="entry name" value="C-type lectin-like"/>
    <property type="match status" value="1"/>
</dbReference>
<evidence type="ECO:0000259" key="3">
    <source>
        <dbReference type="PROSITE" id="PS50041"/>
    </source>
</evidence>
<dbReference type="InterPro" id="IPR050111">
    <property type="entry name" value="C-type_lectin/snaclec_domain"/>
</dbReference>
<keyword evidence="1" id="KW-0430">Lectin</keyword>
<dbReference type="Gene3D" id="3.10.100.10">
    <property type="entry name" value="Mannose-Binding Protein A, subunit A"/>
    <property type="match status" value="1"/>
</dbReference>
<dbReference type="Pfam" id="PF00059">
    <property type="entry name" value="Lectin_C"/>
    <property type="match status" value="1"/>
</dbReference>